<proteinExistence type="predicted"/>
<name>A0A9P6VXR5_RHOMI</name>
<organism evidence="2 3">
    <name type="scientific">Rhodotorula mucilaginosa</name>
    <name type="common">Yeast</name>
    <name type="synonym">Rhodotorula rubra</name>
    <dbReference type="NCBI Taxonomy" id="5537"/>
    <lineage>
        <taxon>Eukaryota</taxon>
        <taxon>Fungi</taxon>
        <taxon>Dikarya</taxon>
        <taxon>Basidiomycota</taxon>
        <taxon>Pucciniomycotina</taxon>
        <taxon>Microbotryomycetes</taxon>
        <taxon>Sporidiobolales</taxon>
        <taxon>Sporidiobolaceae</taxon>
        <taxon>Rhodotorula</taxon>
    </lineage>
</organism>
<protein>
    <submittedName>
        <fullName evidence="2">Uncharacterized protein</fullName>
    </submittedName>
</protein>
<feature type="region of interest" description="Disordered" evidence="1">
    <location>
        <begin position="73"/>
        <end position="95"/>
    </location>
</feature>
<evidence type="ECO:0000256" key="1">
    <source>
        <dbReference type="SAM" id="MobiDB-lite"/>
    </source>
</evidence>
<sequence length="411" mass="46367">MPAPHLPVELVRDILQVLIDEHKWRDEPTTKLLALATVSKTWKPIVEELALRHVEVDIGGFKLAEDEVAVRSNSKASDDVSSSPQNASAAGDDEDFKASQRYTEGLIALRSLPRRTTDDASDSDEYQPVRECELERVQVRIYQEVWFLQEWRVRHALHCLIKLGSLRVFGLRFYKEASSTAVDEEGEDPETAKIERDAAQQLKATKVDLSYAFDWWDGIDRPGDVLFWTLIDSRALTELEFGNITRLPPFDGWTQCEMLEKLQIEYSAHENVVSTAASLLNILPELRQLRQLRLKCSELELNLMEDALLSAHLGSQVRRFPSPYSLSTFLEKLPRTTVLTILRHTHFEIPIDFPSISVSEESNSLRSVFDAQPQAFVSVAAPAGFSPAACVASLVLLGGADGQEKWTFLFK</sequence>
<reference evidence="2 3" key="1">
    <citation type="submission" date="2020-11" db="EMBL/GenBank/DDBJ databases">
        <title>Kefir isolates.</title>
        <authorList>
            <person name="Marcisauskas S."/>
            <person name="Kim Y."/>
            <person name="Blasche S."/>
        </authorList>
    </citation>
    <scope>NUCLEOTIDE SEQUENCE [LARGE SCALE GENOMIC DNA]</scope>
    <source>
        <strain evidence="2 3">KR</strain>
    </source>
</reference>
<dbReference type="EMBL" id="PUHQ01000093">
    <property type="protein sequence ID" value="KAG0656680.1"/>
    <property type="molecule type" value="Genomic_DNA"/>
</dbReference>
<evidence type="ECO:0000313" key="3">
    <source>
        <dbReference type="Proteomes" id="UP000777482"/>
    </source>
</evidence>
<evidence type="ECO:0000313" key="2">
    <source>
        <dbReference type="EMBL" id="KAG0656680.1"/>
    </source>
</evidence>
<accession>A0A9P6VXR5</accession>
<feature type="compositionally biased region" description="Low complexity" evidence="1">
    <location>
        <begin position="73"/>
        <end position="83"/>
    </location>
</feature>
<dbReference type="OrthoDB" id="5333491at2759"/>
<keyword evidence="3" id="KW-1185">Reference proteome</keyword>
<dbReference type="Proteomes" id="UP000777482">
    <property type="component" value="Unassembled WGS sequence"/>
</dbReference>
<dbReference type="AlphaFoldDB" id="A0A9P6VXR5"/>
<gene>
    <name evidence="2" type="ORF">C6P46_006982</name>
</gene>
<comment type="caution">
    <text evidence="2">The sequence shown here is derived from an EMBL/GenBank/DDBJ whole genome shotgun (WGS) entry which is preliminary data.</text>
</comment>